<sequence length="113" mass="12830">MLEAVLRVVVAHRDCKECRNDYKRDDSSVQSTPEMYTQIWTKKVIGGTHKDRVYGRGSRNDVRRLKSDLKGIGSSRHVEALDGVQITSMSNQIAKDIVALSESKRKRIVEQQA</sequence>
<gene>
    <name evidence="1" type="ORF">H5410_046659</name>
</gene>
<dbReference type="EMBL" id="JACXVP010000009">
    <property type="protein sequence ID" value="KAG5586225.1"/>
    <property type="molecule type" value="Genomic_DNA"/>
</dbReference>
<dbReference type="AlphaFoldDB" id="A0A9J5XCW5"/>
<reference evidence="1 2" key="1">
    <citation type="submission" date="2020-09" db="EMBL/GenBank/DDBJ databases">
        <title>De no assembly of potato wild relative species, Solanum commersonii.</title>
        <authorList>
            <person name="Cho K."/>
        </authorList>
    </citation>
    <scope>NUCLEOTIDE SEQUENCE [LARGE SCALE GENOMIC DNA]</scope>
    <source>
        <strain evidence="1">LZ3.2</strain>
        <tissue evidence="1">Leaf</tissue>
    </source>
</reference>
<evidence type="ECO:0000313" key="1">
    <source>
        <dbReference type="EMBL" id="KAG5586225.1"/>
    </source>
</evidence>
<accession>A0A9J5XCW5</accession>
<organism evidence="1 2">
    <name type="scientific">Solanum commersonii</name>
    <name type="common">Commerson's wild potato</name>
    <name type="synonym">Commerson's nightshade</name>
    <dbReference type="NCBI Taxonomy" id="4109"/>
    <lineage>
        <taxon>Eukaryota</taxon>
        <taxon>Viridiplantae</taxon>
        <taxon>Streptophyta</taxon>
        <taxon>Embryophyta</taxon>
        <taxon>Tracheophyta</taxon>
        <taxon>Spermatophyta</taxon>
        <taxon>Magnoliopsida</taxon>
        <taxon>eudicotyledons</taxon>
        <taxon>Gunneridae</taxon>
        <taxon>Pentapetalae</taxon>
        <taxon>asterids</taxon>
        <taxon>lamiids</taxon>
        <taxon>Solanales</taxon>
        <taxon>Solanaceae</taxon>
        <taxon>Solanoideae</taxon>
        <taxon>Solaneae</taxon>
        <taxon>Solanum</taxon>
    </lineage>
</organism>
<keyword evidence="2" id="KW-1185">Reference proteome</keyword>
<name>A0A9J5XCW5_SOLCO</name>
<evidence type="ECO:0000313" key="2">
    <source>
        <dbReference type="Proteomes" id="UP000824120"/>
    </source>
</evidence>
<protein>
    <submittedName>
        <fullName evidence="1">Uncharacterized protein</fullName>
    </submittedName>
</protein>
<dbReference type="Proteomes" id="UP000824120">
    <property type="component" value="Chromosome 9"/>
</dbReference>
<comment type="caution">
    <text evidence="1">The sequence shown here is derived from an EMBL/GenBank/DDBJ whole genome shotgun (WGS) entry which is preliminary data.</text>
</comment>
<proteinExistence type="predicted"/>